<dbReference type="RefSeq" id="WP_168774350.1">
    <property type="nucleotide sequence ID" value="NZ_JAABNR010000006.1"/>
</dbReference>
<dbReference type="AlphaFoldDB" id="A0AAE5BV93"/>
<keyword evidence="1" id="KW-0472">Membrane</keyword>
<keyword evidence="1" id="KW-1133">Transmembrane helix</keyword>
<name>A0AAE5BV93_9RHOB</name>
<comment type="caution">
    <text evidence="2">The sequence shown here is derived from an EMBL/GenBank/DDBJ whole genome shotgun (WGS) entry which is preliminary data.</text>
</comment>
<feature type="transmembrane region" description="Helical" evidence="1">
    <location>
        <begin position="42"/>
        <end position="60"/>
    </location>
</feature>
<keyword evidence="1" id="KW-0812">Transmembrane</keyword>
<accession>A0AAE5BV93</accession>
<gene>
    <name evidence="2" type="ORF">GV832_08120</name>
</gene>
<evidence type="ECO:0000313" key="2">
    <source>
        <dbReference type="EMBL" id="NBZ87544.1"/>
    </source>
</evidence>
<evidence type="ECO:0000256" key="1">
    <source>
        <dbReference type="SAM" id="Phobius"/>
    </source>
</evidence>
<protein>
    <submittedName>
        <fullName evidence="2">Uncharacterized protein</fullName>
    </submittedName>
</protein>
<feature type="transmembrane region" description="Helical" evidence="1">
    <location>
        <begin position="16"/>
        <end position="35"/>
    </location>
</feature>
<proteinExistence type="predicted"/>
<dbReference type="EMBL" id="JAABNR010000006">
    <property type="protein sequence ID" value="NBZ87544.1"/>
    <property type="molecule type" value="Genomic_DNA"/>
</dbReference>
<evidence type="ECO:0000313" key="3">
    <source>
        <dbReference type="Proteomes" id="UP001193501"/>
    </source>
</evidence>
<dbReference type="Proteomes" id="UP001193501">
    <property type="component" value="Unassembled WGS sequence"/>
</dbReference>
<sequence length="77" mass="8242">MDHHDHIESDGPFPGGWLWALVAAVVTAALARWFGAPITGSVVLALGVFVVFSVLLAQFWEAPASGDHDHDHGHGHH</sequence>
<reference evidence="2" key="1">
    <citation type="submission" date="2020-01" db="EMBL/GenBank/DDBJ databases">
        <authorList>
            <person name="Chen W.-M."/>
        </authorList>
    </citation>
    <scope>NUCLEOTIDE SEQUENCE</scope>
    <source>
        <strain evidence="2">CYK-10</strain>
    </source>
</reference>
<keyword evidence="3" id="KW-1185">Reference proteome</keyword>
<organism evidence="2 3">
    <name type="scientific">Stagnihabitans tardus</name>
    <dbReference type="NCBI Taxonomy" id="2699202"/>
    <lineage>
        <taxon>Bacteria</taxon>
        <taxon>Pseudomonadati</taxon>
        <taxon>Pseudomonadota</taxon>
        <taxon>Alphaproteobacteria</taxon>
        <taxon>Rhodobacterales</taxon>
        <taxon>Paracoccaceae</taxon>
        <taxon>Stagnihabitans</taxon>
    </lineage>
</organism>